<dbReference type="EMBL" id="CAVMJV010000068">
    <property type="protein sequence ID" value="CAK5087984.1"/>
    <property type="molecule type" value="Genomic_DNA"/>
</dbReference>
<comment type="caution">
    <text evidence="1">The sequence shown here is derived from an EMBL/GenBank/DDBJ whole genome shotgun (WGS) entry which is preliminary data.</text>
</comment>
<evidence type="ECO:0000313" key="1">
    <source>
        <dbReference type="EMBL" id="CAK5087984.1"/>
    </source>
</evidence>
<gene>
    <name evidence="1" type="ORF">MENTE1834_LOCUS35616</name>
</gene>
<accession>A0ACB1A9M6</accession>
<proteinExistence type="predicted"/>
<protein>
    <submittedName>
        <fullName evidence="1">Uncharacterized protein</fullName>
    </submittedName>
</protein>
<organism evidence="1 2">
    <name type="scientific">Meloidogyne enterolobii</name>
    <name type="common">Root-knot nematode worm</name>
    <name type="synonym">Meloidogyne mayaguensis</name>
    <dbReference type="NCBI Taxonomy" id="390850"/>
    <lineage>
        <taxon>Eukaryota</taxon>
        <taxon>Metazoa</taxon>
        <taxon>Ecdysozoa</taxon>
        <taxon>Nematoda</taxon>
        <taxon>Chromadorea</taxon>
        <taxon>Rhabditida</taxon>
        <taxon>Tylenchina</taxon>
        <taxon>Tylenchomorpha</taxon>
        <taxon>Tylenchoidea</taxon>
        <taxon>Meloidogynidae</taxon>
        <taxon>Meloidogyninae</taxon>
        <taxon>Meloidogyne</taxon>
    </lineage>
</organism>
<evidence type="ECO:0000313" key="2">
    <source>
        <dbReference type="Proteomes" id="UP001497535"/>
    </source>
</evidence>
<dbReference type="Proteomes" id="UP001497535">
    <property type="component" value="Unassembled WGS sequence"/>
</dbReference>
<reference evidence="1" key="1">
    <citation type="submission" date="2023-11" db="EMBL/GenBank/DDBJ databases">
        <authorList>
            <person name="Poullet M."/>
        </authorList>
    </citation>
    <scope>NUCLEOTIDE SEQUENCE</scope>
    <source>
        <strain evidence="1">E1834</strain>
    </source>
</reference>
<sequence>MGQQPKQVQQVKEKQPRVTIHLDDSSDDSLELIDGKGYKVQVPYTNEGKNNFPKLTIGNHQQPSGTQQQPPSSSGSKRKQYSSQKRIVTTISVNKQHFTTVVQHCKKLFFEEI</sequence>
<name>A0ACB1A9M6_MELEN</name>
<keyword evidence="2" id="KW-1185">Reference proteome</keyword>